<dbReference type="EMBL" id="JACSQJ010000005">
    <property type="protein sequence ID" value="MBD7988288.1"/>
    <property type="molecule type" value="Genomic_DNA"/>
</dbReference>
<evidence type="ECO:0008006" key="3">
    <source>
        <dbReference type="Google" id="ProtNLM"/>
    </source>
</evidence>
<evidence type="ECO:0000313" key="2">
    <source>
        <dbReference type="Proteomes" id="UP000647183"/>
    </source>
</evidence>
<dbReference type="Gene3D" id="1.10.606.20">
    <property type="match status" value="1"/>
</dbReference>
<dbReference type="SUPFAM" id="SSF48317">
    <property type="entry name" value="Acid phosphatase/Vanadium-dependent haloperoxidase"/>
    <property type="match status" value="2"/>
</dbReference>
<sequence length="142" mass="14935">MHALAGGPVVAPRFGGPQQQARALAVTHLAIHDALNSIEPRYDTYSDPPPAPAAASPDAAIAAAARTNLLAMLGPLPPTVPPGLAVANRGLDRWQHVRLSQLESGQSLSRVYGGLHFFEGCTAGLCQGRQVADWVYARALRP</sequence>
<reference evidence="1 2" key="1">
    <citation type="submission" date="2020-08" db="EMBL/GenBank/DDBJ databases">
        <title>A Genomic Blueprint of the Chicken Gut Microbiome.</title>
        <authorList>
            <person name="Gilroy R."/>
            <person name="Ravi A."/>
            <person name="Getino M."/>
            <person name="Pursley I."/>
            <person name="Horton D.L."/>
            <person name="Alikhan N.-F."/>
            <person name="Baker D."/>
            <person name="Gharbi K."/>
            <person name="Hall N."/>
            <person name="Watson M."/>
            <person name="Adriaenssens E.M."/>
            <person name="Foster-Nyarko E."/>
            <person name="Jarju S."/>
            <person name="Secka A."/>
            <person name="Antonio M."/>
            <person name="Oren A."/>
            <person name="Chaudhuri R."/>
            <person name="La Ragione R.M."/>
            <person name="Hildebrand F."/>
            <person name="Pallen M.J."/>
        </authorList>
    </citation>
    <scope>NUCLEOTIDE SEQUENCE [LARGE SCALE GENOMIC DNA]</scope>
    <source>
        <strain evidence="1 2">Sa2BVA3</strain>
    </source>
</reference>
<dbReference type="Proteomes" id="UP000647183">
    <property type="component" value="Unassembled WGS sequence"/>
</dbReference>
<organism evidence="1 2">
    <name type="scientific">Luteimonas colneyensis</name>
    <dbReference type="NCBI Taxonomy" id="2762230"/>
    <lineage>
        <taxon>Bacteria</taxon>
        <taxon>Pseudomonadati</taxon>
        <taxon>Pseudomonadota</taxon>
        <taxon>Gammaproteobacteria</taxon>
        <taxon>Lysobacterales</taxon>
        <taxon>Lysobacteraceae</taxon>
        <taxon>Luteimonas</taxon>
    </lineage>
</organism>
<evidence type="ECO:0000313" key="1">
    <source>
        <dbReference type="EMBL" id="MBD7988288.1"/>
    </source>
</evidence>
<protein>
    <recommendedName>
        <fullName evidence="3">Amine oxidase domain-containing protein</fullName>
    </recommendedName>
</protein>
<name>A0ABR8UKG6_9GAMM</name>
<accession>A0ABR8UKG6</accession>
<keyword evidence="2" id="KW-1185">Reference proteome</keyword>
<dbReference type="InterPro" id="IPR036938">
    <property type="entry name" value="PAP2/HPO_sf"/>
</dbReference>
<dbReference type="RefSeq" id="WP_191729494.1">
    <property type="nucleotide sequence ID" value="NZ_JACSQJ010000005.1"/>
</dbReference>
<gene>
    <name evidence="1" type="ORF">H9645_09630</name>
</gene>
<comment type="caution">
    <text evidence="1">The sequence shown here is derived from an EMBL/GenBank/DDBJ whole genome shotgun (WGS) entry which is preliminary data.</text>
</comment>
<proteinExistence type="predicted"/>